<dbReference type="PANTHER" id="PTHR41244">
    <property type="entry name" value="RHAMNAN SYNTHESIS F"/>
    <property type="match status" value="1"/>
</dbReference>
<dbReference type="Pfam" id="PF14307">
    <property type="entry name" value="Glyco_tran_WbsX"/>
    <property type="match status" value="1"/>
</dbReference>
<dbReference type="Gene3D" id="3.20.20.80">
    <property type="entry name" value="Glycosidases"/>
    <property type="match status" value="1"/>
</dbReference>
<dbReference type="AlphaFoldDB" id="A0A6C0BKJ0"/>
<protein>
    <submittedName>
        <fullName evidence="1">Uncharacterized protein</fullName>
    </submittedName>
</protein>
<dbReference type="Pfam" id="PF05045">
    <property type="entry name" value="RgpF"/>
    <property type="match status" value="2"/>
</dbReference>
<dbReference type="EMBL" id="MN739177">
    <property type="protein sequence ID" value="QHS92271.1"/>
    <property type="molecule type" value="Genomic_DNA"/>
</dbReference>
<evidence type="ECO:0000313" key="1">
    <source>
        <dbReference type="EMBL" id="QHS92271.1"/>
    </source>
</evidence>
<dbReference type="PANTHER" id="PTHR41244:SF1">
    <property type="entry name" value="GLYCOSYLTRANSFERASE"/>
    <property type="match status" value="1"/>
</dbReference>
<name>A0A6C0BKJ0_9ZZZZ</name>
<accession>A0A6C0BKJ0</accession>
<dbReference type="InterPro" id="IPR007739">
    <property type="entry name" value="RgpF"/>
</dbReference>
<proteinExistence type="predicted"/>
<sequence>MTLPSGQSIPRICLIYAYYEKDERFRTNLIYFLKHGLLGPESGIDYTFVINGNHTVQFPTQLNLRVIQRENTGFDFQGYYMGLVAQRPEFVYDYYIFLNSSVRGPFIPPYAHSYLTWYQPFLDLLHPASETKVKLVGSTINLQPPTERFQLTTTTPHVQSYCFAMDRECLQYLWTTELFRYVYTDKTEVITHQEIQMSTFVLQHGWNISCLIPEFQGIDYRRPNFLDQINITSDILWKKNGLGRVVHPYESMFCKVDRDYALDEVATLTRHQLTQADMRYLCDTTVRIAICFHFGYGNMFPQFAKYLQNVFQSGYHVDLFVTYQKKTDPIHLIKQQYPEATFIHTTRGCDTGAFLQHLVCLAQVDPPYDYVFKIHTKKREDWRADLLEPIAGTVNHVHLVVDMFKRNPKVGMIVGAPHWIRPADDVNQPLIGQMCQQLGVSITERSQFMAGTIFWIRWEVLRQFLDQSHVQLKREYDRCELGYLINNKPTFMHSWERIFGYIVHHYGYQIASTVHEPLSRRLDQSGRQLIAKVTYGLNPNSDQCVDVTDKVKEHLQRTGSLYFSQIQTNQEWGDPYPEKRKQVHLHMASEYSAPNTPGAVITLQEFCGGVTPNYYVLAKGDDPSEIVLQLKQPNNWERSITFRHDNPTGHIGTYATTFFDCAYYAKQYAPWLRTPTYSECIAHYIQYGRGANLATFEPGCNLCEKYRIQLWADYVTHHHPEWWRAWKPLFKGSLSPSPPAGAGEAEVSDLDHFRHQIDAARLYGIHGFCLQHTWDQGYKSDYQLAEALLAHDTPEFNFPFCFAWETITTASDPEEWKQHFQYLLPFFQDHRYLCIHPHVPVIRITSEALHPTFVQTWKTLATQAGLAGLYIIEQYTTPPTSSIPLMGDTILHMQPDYGIRRFPQEITSHRTYQTVNYYRLCQAINNDHDGSSPLPSFRQVWVGYDNSAVPRTPDKLPIICQHKTPRGIACALQAQLEQILQSPTPTSASISAPNWIWIHAWNDWDHQMVLENDQKTLTLLRDVLWQYQNPQKYNKLLDIIL</sequence>
<organism evidence="1">
    <name type="scientific">viral metagenome</name>
    <dbReference type="NCBI Taxonomy" id="1070528"/>
    <lineage>
        <taxon>unclassified sequences</taxon>
        <taxon>metagenomes</taxon>
        <taxon>organismal metagenomes</taxon>
    </lineage>
</organism>
<dbReference type="InterPro" id="IPR032719">
    <property type="entry name" value="WbsX"/>
</dbReference>
<reference evidence="1" key="1">
    <citation type="journal article" date="2020" name="Nature">
        <title>Giant virus diversity and host interactions through global metagenomics.</title>
        <authorList>
            <person name="Schulz F."/>
            <person name="Roux S."/>
            <person name="Paez-Espino D."/>
            <person name="Jungbluth S."/>
            <person name="Walsh D.A."/>
            <person name="Denef V.J."/>
            <person name="McMahon K.D."/>
            <person name="Konstantinidis K.T."/>
            <person name="Eloe-Fadrosh E.A."/>
            <person name="Kyrpides N.C."/>
            <person name="Woyke T."/>
        </authorList>
    </citation>
    <scope>NUCLEOTIDE SEQUENCE</scope>
    <source>
        <strain evidence="1">GVMAG-M-3300014204-73</strain>
    </source>
</reference>